<evidence type="ECO:0000256" key="1">
    <source>
        <dbReference type="SAM" id="Phobius"/>
    </source>
</evidence>
<evidence type="ECO:0000313" key="3">
    <source>
        <dbReference type="Proteomes" id="UP001431199"/>
    </source>
</evidence>
<sequence length="140" mass="15732">MEFEFNREKSSFIKVLKGKCEKNALKCSVEDNKIMIETFDNSEGKLEDAIPAVFKGTIEAKENKTSIKGRFTNGFYLTTLVAVAAILIIARLSWSIYQKQLDNIIMCAIATAILVIVCVVVNIKGKKTKERIITLLKQLQ</sequence>
<evidence type="ECO:0000313" key="2">
    <source>
        <dbReference type="EMBL" id="MCT7398309.1"/>
    </source>
</evidence>
<keyword evidence="1" id="KW-0472">Membrane</keyword>
<organism evidence="2 3">
    <name type="scientific">Eubacterium album</name>
    <dbReference type="NCBI Taxonomy" id="2978477"/>
    <lineage>
        <taxon>Bacteria</taxon>
        <taxon>Bacillati</taxon>
        <taxon>Bacillota</taxon>
        <taxon>Clostridia</taxon>
        <taxon>Eubacteriales</taxon>
        <taxon>Eubacteriaceae</taxon>
        <taxon>Eubacterium</taxon>
    </lineage>
</organism>
<feature type="transmembrane region" description="Helical" evidence="1">
    <location>
        <begin position="103"/>
        <end position="123"/>
    </location>
</feature>
<accession>A0ABT2LYD8</accession>
<keyword evidence="1" id="KW-0812">Transmembrane</keyword>
<dbReference type="Proteomes" id="UP001431199">
    <property type="component" value="Unassembled WGS sequence"/>
</dbReference>
<proteinExistence type="predicted"/>
<protein>
    <submittedName>
        <fullName evidence="2">Uncharacterized protein</fullName>
    </submittedName>
</protein>
<dbReference type="EMBL" id="JAODBU010000003">
    <property type="protein sequence ID" value="MCT7398309.1"/>
    <property type="molecule type" value="Genomic_DNA"/>
</dbReference>
<keyword evidence="1" id="KW-1133">Transmembrane helix</keyword>
<dbReference type="RefSeq" id="WP_022089859.1">
    <property type="nucleotide sequence ID" value="NZ_JAODBU010000003.1"/>
</dbReference>
<comment type="caution">
    <text evidence="2">The sequence shown here is derived from an EMBL/GenBank/DDBJ whole genome shotgun (WGS) entry which is preliminary data.</text>
</comment>
<reference evidence="2" key="1">
    <citation type="submission" date="2022-09" db="EMBL/GenBank/DDBJ databases">
        <title>Eubacterium sp. LFL-14 isolated from human feces.</title>
        <authorList>
            <person name="Liu F."/>
        </authorList>
    </citation>
    <scope>NUCLEOTIDE SEQUENCE</scope>
    <source>
        <strain evidence="2">LFL-14</strain>
    </source>
</reference>
<name>A0ABT2LYD8_9FIRM</name>
<feature type="transmembrane region" description="Helical" evidence="1">
    <location>
        <begin position="74"/>
        <end position="97"/>
    </location>
</feature>
<gene>
    <name evidence="2" type="ORF">N5B56_04290</name>
</gene>
<keyword evidence="3" id="KW-1185">Reference proteome</keyword>